<keyword evidence="1" id="KW-0472">Membrane</keyword>
<evidence type="ECO:0000313" key="3">
    <source>
        <dbReference type="Proteomes" id="UP000016608"/>
    </source>
</evidence>
<feature type="transmembrane region" description="Helical" evidence="1">
    <location>
        <begin position="234"/>
        <end position="252"/>
    </location>
</feature>
<dbReference type="AlphaFoldDB" id="U2QX66"/>
<dbReference type="Gene3D" id="1.20.120.1220">
    <property type="match status" value="1"/>
</dbReference>
<sequence>MIVVEILYIAVLAIFSIITVRSDLKDGMVYNKTILKFGIIAIVLDLLYYSLFCRDLFIAFAFNLLIVSGISIFLFYTHSFAGGDCKLAIILAMLFPARFYLKYGDSCYTLLFAIGIAVFLGYLYLLGASIYELIRKNNQFTRGYIQGYLISFMKSFVTAMIYISAVNLIALLFGLYNYSLMIWVIRIVCIVTSWMIGKNSFFRKWYMITGIVAVDVGLSIWLGVIPISINPENYILVFVLLLCQMTIRTNLYKDIELENLKKGMILTTASSVLMQGSRVRGLPGVSSEDLRNRLTETEIDSIKRWASGRSVTRISIVKKIPFAFFLVIGFWLYLAAWGYLR</sequence>
<keyword evidence="1" id="KW-1133">Transmembrane helix</keyword>
<dbReference type="PATRIC" id="fig|1256908.3.peg.2281"/>
<keyword evidence="3" id="KW-1185">Reference proteome</keyword>
<organism evidence="2 3">
    <name type="scientific">Eubacterium ramulus ATCC 29099</name>
    <dbReference type="NCBI Taxonomy" id="1256908"/>
    <lineage>
        <taxon>Bacteria</taxon>
        <taxon>Bacillati</taxon>
        <taxon>Bacillota</taxon>
        <taxon>Clostridia</taxon>
        <taxon>Eubacteriales</taxon>
        <taxon>Eubacteriaceae</taxon>
        <taxon>Eubacterium</taxon>
    </lineage>
</organism>
<dbReference type="RefSeq" id="WP_021737639.1">
    <property type="nucleotide sequence ID" value="NZ_KI271077.1"/>
</dbReference>
<dbReference type="eggNOG" id="ENOG502ZA0N">
    <property type="taxonomic scope" value="Bacteria"/>
</dbReference>
<evidence type="ECO:0000313" key="2">
    <source>
        <dbReference type="EMBL" id="ERK43342.1"/>
    </source>
</evidence>
<dbReference type="Proteomes" id="UP000016608">
    <property type="component" value="Unassembled WGS sequence"/>
</dbReference>
<feature type="transmembrane region" description="Helical" evidence="1">
    <location>
        <begin position="6"/>
        <end position="22"/>
    </location>
</feature>
<comment type="caution">
    <text evidence="2">The sequence shown here is derived from an EMBL/GenBank/DDBJ whole genome shotgun (WGS) entry which is preliminary data.</text>
</comment>
<reference evidence="2 3" key="1">
    <citation type="submission" date="2013-06" db="EMBL/GenBank/DDBJ databases">
        <authorList>
            <person name="Weinstock G."/>
            <person name="Sodergren E."/>
            <person name="Lobos E.A."/>
            <person name="Fulton L."/>
            <person name="Fulton R."/>
            <person name="Courtney L."/>
            <person name="Fronick C."/>
            <person name="O'Laughlin M."/>
            <person name="Godfrey J."/>
            <person name="Wilson R.M."/>
            <person name="Miner T."/>
            <person name="Farmer C."/>
            <person name="Delehaunty K."/>
            <person name="Cordes M."/>
            <person name="Minx P."/>
            <person name="Tomlinson C."/>
            <person name="Chen J."/>
            <person name="Wollam A."/>
            <person name="Pepin K.H."/>
            <person name="Bhonagiri V."/>
            <person name="Zhang X."/>
            <person name="Warren W."/>
            <person name="Mitreva M."/>
            <person name="Mardis E.R."/>
            <person name="Wilson R.K."/>
        </authorList>
    </citation>
    <scope>NUCLEOTIDE SEQUENCE [LARGE SCALE GENOMIC DNA]</scope>
    <source>
        <strain evidence="2 3">ATCC 29099</strain>
    </source>
</reference>
<name>U2QX66_EUBRA</name>
<evidence type="ECO:0000256" key="1">
    <source>
        <dbReference type="SAM" id="Phobius"/>
    </source>
</evidence>
<feature type="transmembrane region" description="Helical" evidence="1">
    <location>
        <begin position="322"/>
        <end position="340"/>
    </location>
</feature>
<feature type="transmembrane region" description="Helical" evidence="1">
    <location>
        <begin position="57"/>
        <end position="75"/>
    </location>
</feature>
<feature type="transmembrane region" description="Helical" evidence="1">
    <location>
        <begin position="34"/>
        <end position="51"/>
    </location>
</feature>
<feature type="transmembrane region" description="Helical" evidence="1">
    <location>
        <begin position="205"/>
        <end position="228"/>
    </location>
</feature>
<protein>
    <recommendedName>
        <fullName evidence="4">Peptidase, A24 family</fullName>
    </recommendedName>
</protein>
<evidence type="ECO:0008006" key="4">
    <source>
        <dbReference type="Google" id="ProtNLM"/>
    </source>
</evidence>
<dbReference type="GeneID" id="42785253"/>
<gene>
    <name evidence="2" type="ORF">HMPREF0373_02480</name>
</gene>
<dbReference type="HOGENOM" id="CLU_805786_0_0_9"/>
<feature type="transmembrane region" description="Helical" evidence="1">
    <location>
        <begin position="110"/>
        <end position="134"/>
    </location>
</feature>
<accession>U2QX66</accession>
<dbReference type="EMBL" id="AWVJ01000149">
    <property type="protein sequence ID" value="ERK43342.1"/>
    <property type="molecule type" value="Genomic_DNA"/>
</dbReference>
<proteinExistence type="predicted"/>
<keyword evidence="1" id="KW-0812">Transmembrane</keyword>